<gene>
    <name evidence="8" type="primary">rfbC</name>
    <name evidence="8" type="ORF">GWK36_12410</name>
</gene>
<keyword evidence="9" id="KW-1185">Reference proteome</keyword>
<organism evidence="8 9">
    <name type="scientific">Caldichromatium japonicum</name>
    <dbReference type="NCBI Taxonomy" id="2699430"/>
    <lineage>
        <taxon>Bacteria</taxon>
        <taxon>Pseudomonadati</taxon>
        <taxon>Pseudomonadota</taxon>
        <taxon>Gammaproteobacteria</taxon>
        <taxon>Chromatiales</taxon>
        <taxon>Chromatiaceae</taxon>
        <taxon>Caldichromatium</taxon>
    </lineage>
</organism>
<dbReference type="InterPro" id="IPR011051">
    <property type="entry name" value="RmlC_Cupin_sf"/>
</dbReference>
<evidence type="ECO:0000313" key="8">
    <source>
        <dbReference type="EMBL" id="QIK38651.1"/>
    </source>
</evidence>
<evidence type="ECO:0000313" key="9">
    <source>
        <dbReference type="Proteomes" id="UP000502699"/>
    </source>
</evidence>
<dbReference type="CDD" id="cd00438">
    <property type="entry name" value="cupin_RmlC"/>
    <property type="match status" value="1"/>
</dbReference>
<evidence type="ECO:0000256" key="1">
    <source>
        <dbReference type="ARBA" id="ARBA00001298"/>
    </source>
</evidence>
<feature type="active site" description="Proton donor" evidence="5">
    <location>
        <position position="129"/>
    </location>
</feature>
<evidence type="ECO:0000256" key="7">
    <source>
        <dbReference type="RuleBase" id="RU364069"/>
    </source>
</evidence>
<evidence type="ECO:0000256" key="3">
    <source>
        <dbReference type="ARBA" id="ARBA00012098"/>
    </source>
</evidence>
<dbReference type="PANTHER" id="PTHR21047:SF2">
    <property type="entry name" value="THYMIDINE DIPHOSPHO-4-KETO-RHAMNOSE 3,5-EPIMERASE"/>
    <property type="match status" value="1"/>
</dbReference>
<comment type="similarity">
    <text evidence="7">Belongs to the dTDP-4-dehydrorhamnose 3,5-epimerase family.</text>
</comment>
<dbReference type="AlphaFoldDB" id="A0A6G7VF55"/>
<dbReference type="RefSeq" id="WP_166271526.1">
    <property type="nucleotide sequence ID" value="NZ_CP048029.1"/>
</dbReference>
<dbReference type="GO" id="GO:0000271">
    <property type="term" value="P:polysaccharide biosynthetic process"/>
    <property type="evidence" value="ECO:0007669"/>
    <property type="project" value="TreeGrafter"/>
</dbReference>
<dbReference type="GO" id="GO:0008830">
    <property type="term" value="F:dTDP-4-dehydrorhamnose 3,5-epimerase activity"/>
    <property type="evidence" value="ECO:0007669"/>
    <property type="project" value="UniProtKB-UniRule"/>
</dbReference>
<feature type="site" description="Participates in a stacking interaction with the thymidine ring of dTDP-4-oxo-6-deoxyglucose" evidence="6">
    <location>
        <position position="135"/>
    </location>
</feature>
<evidence type="ECO:0000256" key="4">
    <source>
        <dbReference type="ARBA" id="ARBA00019595"/>
    </source>
</evidence>
<reference evidence="9" key="1">
    <citation type="submission" date="2020-01" db="EMBL/GenBank/DDBJ databases">
        <title>Caldichromatium gen. nov., sp. nov., a thermophilic purple sulfur bacterium member of the family Chromatiaceae isolated from Nakabusa hot spring, Japan.</title>
        <authorList>
            <person name="Saini M.K."/>
            <person name="Hanada S."/>
            <person name="Tank M."/>
        </authorList>
    </citation>
    <scope>NUCLEOTIDE SEQUENCE [LARGE SCALE GENOMIC DNA]</scope>
    <source>
        <strain evidence="9">No.7</strain>
    </source>
</reference>
<dbReference type="Proteomes" id="UP000502699">
    <property type="component" value="Chromosome"/>
</dbReference>
<evidence type="ECO:0000256" key="5">
    <source>
        <dbReference type="PIRSR" id="PIRSR600888-1"/>
    </source>
</evidence>
<comment type="catalytic activity">
    <reaction evidence="1 7">
        <text>dTDP-4-dehydro-6-deoxy-alpha-D-glucose = dTDP-4-dehydro-beta-L-rhamnose</text>
        <dbReference type="Rhea" id="RHEA:16969"/>
        <dbReference type="ChEBI" id="CHEBI:57649"/>
        <dbReference type="ChEBI" id="CHEBI:62830"/>
        <dbReference type="EC" id="5.1.3.13"/>
    </reaction>
</comment>
<evidence type="ECO:0000256" key="2">
    <source>
        <dbReference type="ARBA" id="ARBA00001997"/>
    </source>
</evidence>
<dbReference type="NCBIfam" id="TIGR01221">
    <property type="entry name" value="rmlC"/>
    <property type="match status" value="1"/>
</dbReference>
<dbReference type="Pfam" id="PF00908">
    <property type="entry name" value="dTDP_sugar_isom"/>
    <property type="match status" value="1"/>
</dbReference>
<dbReference type="EMBL" id="CP048029">
    <property type="protein sequence ID" value="QIK38651.1"/>
    <property type="molecule type" value="Genomic_DNA"/>
</dbReference>
<comment type="subunit">
    <text evidence="7">Homodimer.</text>
</comment>
<keyword evidence="7 8" id="KW-0413">Isomerase</keyword>
<dbReference type="KEGG" id="cjap:GWK36_12410"/>
<dbReference type="EC" id="5.1.3.13" evidence="3 7"/>
<dbReference type="UniPathway" id="UPA00124"/>
<accession>A0A6G7VF55</accession>
<dbReference type="SUPFAM" id="SSF51182">
    <property type="entry name" value="RmlC-like cupins"/>
    <property type="match status" value="1"/>
</dbReference>
<feature type="active site" description="Proton acceptor" evidence="5">
    <location>
        <position position="60"/>
    </location>
</feature>
<name>A0A6G7VF55_9GAMM</name>
<dbReference type="GO" id="GO:0019305">
    <property type="term" value="P:dTDP-rhamnose biosynthetic process"/>
    <property type="evidence" value="ECO:0007669"/>
    <property type="project" value="UniProtKB-UniRule"/>
</dbReference>
<dbReference type="InterPro" id="IPR014710">
    <property type="entry name" value="RmlC-like_jellyroll"/>
</dbReference>
<dbReference type="Gene3D" id="2.60.120.10">
    <property type="entry name" value="Jelly Rolls"/>
    <property type="match status" value="1"/>
</dbReference>
<comment type="function">
    <text evidence="2 7">Catalyzes the epimerization of the C3' and C5'positions of dTDP-6-deoxy-D-xylo-4-hexulose, forming dTDP-6-deoxy-L-lyxo-4-hexulose.</text>
</comment>
<comment type="pathway">
    <text evidence="7">Carbohydrate biosynthesis; dTDP-L-rhamnose biosynthesis.</text>
</comment>
<sequence>MRVIETAIPGPLLIEPEVFGDARGYFMELYRANRYAELGIPPLVQDNLSYSRFGVLRGLHLQHPHAQGKLVQVLSGEVFDVAVDVRRGSPHFGRWVGIRLSGDNKRQFWIPPGFAHGFLVTSEHALLMYKNTEYYHPQTELSLRWNDPELAITWPLQEMVPELSAKDREGFYLRQIPAERLPALEDYL</sequence>
<proteinExistence type="inferred from homology"/>
<protein>
    <recommendedName>
        <fullName evidence="4 7">dTDP-4-dehydrorhamnose 3,5-epimerase</fullName>
        <ecNumber evidence="3 7">5.1.3.13</ecNumber>
    </recommendedName>
    <alternativeName>
        <fullName evidence="7">Thymidine diphospho-4-keto-rhamnose 3,5-epimerase</fullName>
    </alternativeName>
</protein>
<dbReference type="PANTHER" id="PTHR21047">
    <property type="entry name" value="DTDP-6-DEOXY-D-GLUCOSE-3,5 EPIMERASE"/>
    <property type="match status" value="1"/>
</dbReference>
<dbReference type="GO" id="GO:0005829">
    <property type="term" value="C:cytosol"/>
    <property type="evidence" value="ECO:0007669"/>
    <property type="project" value="TreeGrafter"/>
</dbReference>
<dbReference type="InterPro" id="IPR000888">
    <property type="entry name" value="RmlC-like"/>
</dbReference>
<evidence type="ECO:0000256" key="6">
    <source>
        <dbReference type="PIRSR" id="PIRSR600888-3"/>
    </source>
</evidence>